<sequence>MMKQLFHSLLLLTALLLPLELFGQSTASQEEPSSPIPMFAEGAKWSVSVKHIKREWEPGYYHWVNEGENYQYGVQGKESFNGKEYFHVVTTKGTERVDFYAREEGTKVYLYQKSTDREFVLFDYAIKPGEKYIGMGKSPGFEASYDEFTLKSIETKLIAGENRRVYYFSYEYPSQSHSNTTRGGYNYPHISYTNIHYSPSNAYMSLVWVEGIGTLEDSPFYTNKRMTGSKPQYLLGYTDAKGVQHALSNQPADFTWRVVISSEPTALDNVQSAPASIHMKEGVLSVNLRDGKSHRLSVYSLDGVRLLPETSFTDSFSTQLAYSTTSFPLVVVLDGKATLYR</sequence>
<dbReference type="GeneID" id="93365968"/>
<feature type="signal peptide" evidence="1">
    <location>
        <begin position="1"/>
        <end position="23"/>
    </location>
</feature>
<name>C3JBV7_POREA</name>
<evidence type="ECO:0000313" key="3">
    <source>
        <dbReference type="Proteomes" id="UP000004295"/>
    </source>
</evidence>
<proteinExistence type="predicted"/>
<keyword evidence="3" id="KW-1185">Reference proteome</keyword>
<reference evidence="2 3" key="1">
    <citation type="submission" date="2009-04" db="EMBL/GenBank/DDBJ databases">
        <authorList>
            <person name="Sebastian Y."/>
            <person name="Madupu R."/>
            <person name="Durkin A.S."/>
            <person name="Torralba M."/>
            <person name="Methe B."/>
            <person name="Sutton G.G."/>
            <person name="Strausberg R.L."/>
            <person name="Nelson K.E."/>
        </authorList>
    </citation>
    <scope>NUCLEOTIDE SEQUENCE [LARGE SCALE GENOMIC DNA]</scope>
    <source>
        <strain evidence="3">ATCC 35406 / BCRC 14492 / JCM 8526 / NCTC 13058 / HG 370</strain>
    </source>
</reference>
<feature type="chain" id="PRO_5002926369" description="S9 family peptidase" evidence="1">
    <location>
        <begin position="24"/>
        <end position="341"/>
    </location>
</feature>
<protein>
    <recommendedName>
        <fullName evidence="4">S9 family peptidase</fullName>
    </recommendedName>
</protein>
<dbReference type="EMBL" id="ACNN01000026">
    <property type="protein sequence ID" value="EEN82372.1"/>
    <property type="molecule type" value="Genomic_DNA"/>
</dbReference>
<accession>C3JBV7</accession>
<dbReference type="RefSeq" id="WP_004334144.1">
    <property type="nucleotide sequence ID" value="NZ_ACNN01000026.1"/>
</dbReference>
<comment type="caution">
    <text evidence="2">The sequence shown here is derived from an EMBL/GenBank/DDBJ whole genome shotgun (WGS) entry which is preliminary data.</text>
</comment>
<dbReference type="Proteomes" id="UP000004295">
    <property type="component" value="Unassembled WGS sequence"/>
</dbReference>
<organism evidence="2 3">
    <name type="scientific">Porphyromonas endodontalis (strain ATCC 35406 / DSM 24491 / JCM 8526 / CCUG 16442 / BCRC 14492 / NCTC 13058 / HG 370)</name>
    <name type="common">Bacteroides endodontalis</name>
    <dbReference type="NCBI Taxonomy" id="553175"/>
    <lineage>
        <taxon>Bacteria</taxon>
        <taxon>Pseudomonadati</taxon>
        <taxon>Bacteroidota</taxon>
        <taxon>Bacteroidia</taxon>
        <taxon>Bacteroidales</taxon>
        <taxon>Porphyromonadaceae</taxon>
        <taxon>Porphyromonas</taxon>
    </lineage>
</organism>
<gene>
    <name evidence="2" type="ORF">POREN0001_1843</name>
</gene>
<evidence type="ECO:0000256" key="1">
    <source>
        <dbReference type="SAM" id="SignalP"/>
    </source>
</evidence>
<keyword evidence="1" id="KW-0732">Signal</keyword>
<evidence type="ECO:0008006" key="4">
    <source>
        <dbReference type="Google" id="ProtNLM"/>
    </source>
</evidence>
<dbReference type="AlphaFoldDB" id="C3JBV7"/>
<evidence type="ECO:0000313" key="2">
    <source>
        <dbReference type="EMBL" id="EEN82372.1"/>
    </source>
</evidence>